<keyword evidence="3" id="KW-1185">Reference proteome</keyword>
<comment type="caution">
    <text evidence="2">The sequence shown here is derived from an EMBL/GenBank/DDBJ whole genome shotgun (WGS) entry which is preliminary data.</text>
</comment>
<dbReference type="Proteomes" id="UP001408356">
    <property type="component" value="Unassembled WGS sequence"/>
</dbReference>
<sequence length="98" mass="10709">MNHPSMAMEIDAPTGKRSRSRSPDKTDLTRKKTAREETVKAPPILLTTEMMLDKSADRPATPNGGRPRSNAMRDWTPIPSPTHLQAASSDCKVIIAGL</sequence>
<proteinExistence type="predicted"/>
<organism evidence="2 3">
    <name type="scientific">Seiridium unicorne</name>
    <dbReference type="NCBI Taxonomy" id="138068"/>
    <lineage>
        <taxon>Eukaryota</taxon>
        <taxon>Fungi</taxon>
        <taxon>Dikarya</taxon>
        <taxon>Ascomycota</taxon>
        <taxon>Pezizomycotina</taxon>
        <taxon>Sordariomycetes</taxon>
        <taxon>Xylariomycetidae</taxon>
        <taxon>Amphisphaeriales</taxon>
        <taxon>Sporocadaceae</taxon>
        <taxon>Seiridium</taxon>
    </lineage>
</organism>
<evidence type="ECO:0000256" key="1">
    <source>
        <dbReference type="SAM" id="MobiDB-lite"/>
    </source>
</evidence>
<feature type="region of interest" description="Disordered" evidence="1">
    <location>
        <begin position="1"/>
        <end position="85"/>
    </location>
</feature>
<accession>A0ABR2V4F4</accession>
<feature type="compositionally biased region" description="Basic and acidic residues" evidence="1">
    <location>
        <begin position="21"/>
        <end position="39"/>
    </location>
</feature>
<evidence type="ECO:0000313" key="2">
    <source>
        <dbReference type="EMBL" id="KAK9421335.1"/>
    </source>
</evidence>
<protein>
    <submittedName>
        <fullName evidence="2">Uncharacterized protein</fullName>
    </submittedName>
</protein>
<dbReference type="EMBL" id="JARVKF010000190">
    <property type="protein sequence ID" value="KAK9421335.1"/>
    <property type="molecule type" value="Genomic_DNA"/>
</dbReference>
<evidence type="ECO:0000313" key="3">
    <source>
        <dbReference type="Proteomes" id="UP001408356"/>
    </source>
</evidence>
<gene>
    <name evidence="2" type="ORF">SUNI508_05873</name>
</gene>
<name>A0ABR2V4F4_9PEZI</name>
<reference evidence="2 3" key="1">
    <citation type="journal article" date="2024" name="J. Plant Pathol.">
        <title>Sequence and assembly of the genome of Seiridium unicorne, isolate CBS 538.82, causal agent of cypress canker disease.</title>
        <authorList>
            <person name="Scali E."/>
            <person name="Rocca G.D."/>
            <person name="Danti R."/>
            <person name="Garbelotto M."/>
            <person name="Barberini S."/>
            <person name="Baroncelli R."/>
            <person name="Emiliani G."/>
        </authorList>
    </citation>
    <scope>NUCLEOTIDE SEQUENCE [LARGE SCALE GENOMIC DNA]</scope>
    <source>
        <strain evidence="2 3">BM-138-508</strain>
    </source>
</reference>